<name>A0A0N4XFL0_NIPBR</name>
<dbReference type="Proteomes" id="UP000271162">
    <property type="component" value="Unassembled WGS sequence"/>
</dbReference>
<dbReference type="AlphaFoldDB" id="A0A0N4XFL0"/>
<accession>A0A0N4XFL0</accession>
<dbReference type="WBParaSite" id="NBR_0000131201-mRNA-1">
    <property type="protein sequence ID" value="NBR_0000131201-mRNA-1"/>
    <property type="gene ID" value="NBR_0000131201"/>
</dbReference>
<sequence>MRSLHPPLVVVAFAVYYAYAQVSAFAMSTESQQGMRPGAALAVFLLQNVSK</sequence>
<dbReference type="EMBL" id="UYSL01000987">
    <property type="protein sequence ID" value="VDL64686.1"/>
    <property type="molecule type" value="Genomic_DNA"/>
</dbReference>
<reference evidence="3" key="1">
    <citation type="submission" date="2017-02" db="UniProtKB">
        <authorList>
            <consortium name="WormBaseParasite"/>
        </authorList>
    </citation>
    <scope>IDENTIFICATION</scope>
</reference>
<evidence type="ECO:0000313" key="3">
    <source>
        <dbReference type="WBParaSite" id="NBR_0000131201-mRNA-1"/>
    </source>
</evidence>
<keyword evidence="2" id="KW-1185">Reference proteome</keyword>
<evidence type="ECO:0000313" key="1">
    <source>
        <dbReference type="EMBL" id="VDL64686.1"/>
    </source>
</evidence>
<proteinExistence type="predicted"/>
<reference evidence="1 2" key="2">
    <citation type="submission" date="2018-11" db="EMBL/GenBank/DDBJ databases">
        <authorList>
            <consortium name="Pathogen Informatics"/>
        </authorList>
    </citation>
    <scope>NUCLEOTIDE SEQUENCE [LARGE SCALE GENOMIC DNA]</scope>
</reference>
<protein>
    <submittedName>
        <fullName evidence="3">Secreted protein</fullName>
    </submittedName>
</protein>
<organism evidence="3">
    <name type="scientific">Nippostrongylus brasiliensis</name>
    <name type="common">Rat hookworm</name>
    <dbReference type="NCBI Taxonomy" id="27835"/>
    <lineage>
        <taxon>Eukaryota</taxon>
        <taxon>Metazoa</taxon>
        <taxon>Ecdysozoa</taxon>
        <taxon>Nematoda</taxon>
        <taxon>Chromadorea</taxon>
        <taxon>Rhabditida</taxon>
        <taxon>Rhabditina</taxon>
        <taxon>Rhabditomorpha</taxon>
        <taxon>Strongyloidea</taxon>
        <taxon>Heligmosomidae</taxon>
        <taxon>Nippostrongylus</taxon>
    </lineage>
</organism>
<gene>
    <name evidence="1" type="ORF">NBR_LOCUS1313</name>
</gene>
<evidence type="ECO:0000313" key="2">
    <source>
        <dbReference type="Proteomes" id="UP000271162"/>
    </source>
</evidence>